<gene>
    <name evidence="15" type="ORF">K8U72_05540</name>
</gene>
<dbReference type="AlphaFoldDB" id="A0A921GFA9"/>
<keyword evidence="11" id="KW-0482">Metalloprotease</keyword>
<dbReference type="InterPro" id="IPR044537">
    <property type="entry name" value="Rip2-like"/>
</dbReference>
<reference evidence="15" key="2">
    <citation type="submission" date="2021-09" db="EMBL/GenBank/DDBJ databases">
        <authorList>
            <person name="Gilroy R."/>
        </authorList>
    </citation>
    <scope>NUCLEOTIDE SEQUENCE</scope>
    <source>
        <strain evidence="15">CHK124-7917</strain>
    </source>
</reference>
<comment type="subcellular location">
    <subcellularLocation>
        <location evidence="2">Cell membrane</location>
        <topology evidence="2">Multi-pass membrane protein</topology>
    </subcellularLocation>
</comment>
<dbReference type="Proteomes" id="UP000697330">
    <property type="component" value="Unassembled WGS sequence"/>
</dbReference>
<evidence type="ECO:0000256" key="12">
    <source>
        <dbReference type="ARBA" id="ARBA00023136"/>
    </source>
</evidence>
<comment type="similarity">
    <text evidence="3">Belongs to the peptidase M50B family.</text>
</comment>
<dbReference type="Pfam" id="PF02163">
    <property type="entry name" value="Peptidase_M50"/>
    <property type="match status" value="1"/>
</dbReference>
<evidence type="ECO:0000256" key="10">
    <source>
        <dbReference type="ARBA" id="ARBA00022989"/>
    </source>
</evidence>
<keyword evidence="4" id="KW-1003">Cell membrane</keyword>
<dbReference type="GO" id="GO:0006508">
    <property type="term" value="P:proteolysis"/>
    <property type="evidence" value="ECO:0007669"/>
    <property type="project" value="UniProtKB-KW"/>
</dbReference>
<dbReference type="GO" id="GO:0046872">
    <property type="term" value="F:metal ion binding"/>
    <property type="evidence" value="ECO:0007669"/>
    <property type="project" value="UniProtKB-KW"/>
</dbReference>
<accession>A0A921GFA9</accession>
<comment type="caution">
    <text evidence="15">The sequence shown here is derived from an EMBL/GenBank/DDBJ whole genome shotgun (WGS) entry which is preliminary data.</text>
</comment>
<dbReference type="GO" id="GO:0008237">
    <property type="term" value="F:metallopeptidase activity"/>
    <property type="evidence" value="ECO:0007669"/>
    <property type="project" value="UniProtKB-KW"/>
</dbReference>
<evidence type="ECO:0000256" key="6">
    <source>
        <dbReference type="ARBA" id="ARBA00022692"/>
    </source>
</evidence>
<dbReference type="CDD" id="cd06158">
    <property type="entry name" value="S2P-M50_like_1"/>
    <property type="match status" value="1"/>
</dbReference>
<proteinExistence type="inferred from homology"/>
<feature type="transmembrane region" description="Helical" evidence="13">
    <location>
        <begin position="7"/>
        <end position="28"/>
    </location>
</feature>
<feature type="transmembrane region" description="Helical" evidence="13">
    <location>
        <begin position="57"/>
        <end position="77"/>
    </location>
</feature>
<evidence type="ECO:0000256" key="1">
    <source>
        <dbReference type="ARBA" id="ARBA00001947"/>
    </source>
</evidence>
<comment type="cofactor">
    <cofactor evidence="1">
        <name>Zn(2+)</name>
        <dbReference type="ChEBI" id="CHEBI:29105"/>
    </cofactor>
</comment>
<name>A0A921GFA9_9ACTN</name>
<evidence type="ECO:0000256" key="3">
    <source>
        <dbReference type="ARBA" id="ARBA00007931"/>
    </source>
</evidence>
<organism evidence="15 16">
    <name type="scientific">Thermophilibacter provencensis</name>
    <dbReference type="NCBI Taxonomy" id="1852386"/>
    <lineage>
        <taxon>Bacteria</taxon>
        <taxon>Bacillati</taxon>
        <taxon>Actinomycetota</taxon>
        <taxon>Coriobacteriia</taxon>
        <taxon>Coriobacteriales</taxon>
        <taxon>Atopobiaceae</taxon>
        <taxon>Thermophilibacter</taxon>
    </lineage>
</organism>
<evidence type="ECO:0000256" key="2">
    <source>
        <dbReference type="ARBA" id="ARBA00004651"/>
    </source>
</evidence>
<dbReference type="InterPro" id="IPR008915">
    <property type="entry name" value="Peptidase_M50"/>
</dbReference>
<dbReference type="GO" id="GO:0005886">
    <property type="term" value="C:plasma membrane"/>
    <property type="evidence" value="ECO:0007669"/>
    <property type="project" value="UniProtKB-SubCell"/>
</dbReference>
<feature type="transmembrane region" description="Helical" evidence="13">
    <location>
        <begin position="138"/>
        <end position="162"/>
    </location>
</feature>
<dbReference type="InterPro" id="IPR052348">
    <property type="entry name" value="Metallopeptidase_M50B"/>
</dbReference>
<evidence type="ECO:0000256" key="4">
    <source>
        <dbReference type="ARBA" id="ARBA00022475"/>
    </source>
</evidence>
<dbReference type="PANTHER" id="PTHR35864">
    <property type="entry name" value="ZINC METALLOPROTEASE MJ0611-RELATED"/>
    <property type="match status" value="1"/>
</dbReference>
<evidence type="ECO:0000256" key="9">
    <source>
        <dbReference type="ARBA" id="ARBA00022833"/>
    </source>
</evidence>
<keyword evidence="6 13" id="KW-0812">Transmembrane</keyword>
<dbReference type="EMBL" id="DYWQ01000086">
    <property type="protein sequence ID" value="HJF45231.1"/>
    <property type="molecule type" value="Genomic_DNA"/>
</dbReference>
<keyword evidence="8" id="KW-0378">Hydrolase</keyword>
<keyword evidence="7" id="KW-0479">Metal-binding</keyword>
<feature type="transmembrane region" description="Helical" evidence="13">
    <location>
        <begin position="97"/>
        <end position="118"/>
    </location>
</feature>
<evidence type="ECO:0000256" key="5">
    <source>
        <dbReference type="ARBA" id="ARBA00022670"/>
    </source>
</evidence>
<dbReference type="RefSeq" id="WP_274959059.1">
    <property type="nucleotide sequence ID" value="NZ_DYWQ01000086.1"/>
</dbReference>
<sequence length="231" mass="24618">MGYLTDRVATIAITVALVMVSTIVHEVAHGWAALRLGDPTAKEAGRLTLDPRAHLDGFGSIVLPLIMALAGGPVFAFARPVPYNPSRLRHPRRDEVLVALAGPASNLAQAVLGAALLGLLDRSVAGLAATSAGLEVAYWAYAILLSYVRVNLVLCFFNLIPLPPLDGSKIVLYFLKGRARARYYELQGYSMAILLAALYVLPGLLRIDPLSAYLDATAGSVMRVLLGWAVG</sequence>
<keyword evidence="5 15" id="KW-0645">Protease</keyword>
<keyword evidence="9" id="KW-0862">Zinc</keyword>
<evidence type="ECO:0000256" key="13">
    <source>
        <dbReference type="SAM" id="Phobius"/>
    </source>
</evidence>
<feature type="domain" description="Peptidase M50" evidence="14">
    <location>
        <begin position="15"/>
        <end position="197"/>
    </location>
</feature>
<evidence type="ECO:0000313" key="15">
    <source>
        <dbReference type="EMBL" id="HJF45231.1"/>
    </source>
</evidence>
<keyword evidence="10 13" id="KW-1133">Transmembrane helix</keyword>
<reference evidence="15" key="1">
    <citation type="journal article" date="2021" name="PeerJ">
        <title>Extensive microbial diversity within the chicken gut microbiome revealed by metagenomics and culture.</title>
        <authorList>
            <person name="Gilroy R."/>
            <person name="Ravi A."/>
            <person name="Getino M."/>
            <person name="Pursley I."/>
            <person name="Horton D.L."/>
            <person name="Alikhan N.F."/>
            <person name="Baker D."/>
            <person name="Gharbi K."/>
            <person name="Hall N."/>
            <person name="Watson M."/>
            <person name="Adriaenssens E.M."/>
            <person name="Foster-Nyarko E."/>
            <person name="Jarju S."/>
            <person name="Secka A."/>
            <person name="Antonio M."/>
            <person name="Oren A."/>
            <person name="Chaudhuri R.R."/>
            <person name="La Ragione R."/>
            <person name="Hildebrand F."/>
            <person name="Pallen M.J."/>
        </authorList>
    </citation>
    <scope>NUCLEOTIDE SEQUENCE</scope>
    <source>
        <strain evidence="15">CHK124-7917</strain>
    </source>
</reference>
<evidence type="ECO:0000256" key="8">
    <source>
        <dbReference type="ARBA" id="ARBA00022801"/>
    </source>
</evidence>
<evidence type="ECO:0000256" key="11">
    <source>
        <dbReference type="ARBA" id="ARBA00023049"/>
    </source>
</evidence>
<protein>
    <submittedName>
        <fullName evidence="15">Site-2 protease family protein</fullName>
    </submittedName>
</protein>
<evidence type="ECO:0000256" key="7">
    <source>
        <dbReference type="ARBA" id="ARBA00022723"/>
    </source>
</evidence>
<dbReference type="PANTHER" id="PTHR35864:SF1">
    <property type="entry name" value="ZINC METALLOPROTEASE YWHC-RELATED"/>
    <property type="match status" value="1"/>
</dbReference>
<evidence type="ECO:0000259" key="14">
    <source>
        <dbReference type="Pfam" id="PF02163"/>
    </source>
</evidence>
<keyword evidence="12 13" id="KW-0472">Membrane</keyword>
<evidence type="ECO:0000313" key="16">
    <source>
        <dbReference type="Proteomes" id="UP000697330"/>
    </source>
</evidence>
<feature type="transmembrane region" description="Helical" evidence="13">
    <location>
        <begin position="183"/>
        <end position="204"/>
    </location>
</feature>